<evidence type="ECO:0000313" key="2">
    <source>
        <dbReference type="Proteomes" id="UP000009234"/>
    </source>
</evidence>
<evidence type="ECO:0000313" key="1">
    <source>
        <dbReference type="EMBL" id="AEG61999.1"/>
    </source>
</evidence>
<dbReference type="Proteomes" id="UP000009234">
    <property type="component" value="Chromosome"/>
</dbReference>
<dbReference type="STRING" id="696281.Desru_3799"/>
<dbReference type="EMBL" id="CP002780">
    <property type="protein sequence ID" value="AEG61999.1"/>
    <property type="molecule type" value="Genomic_DNA"/>
</dbReference>
<protein>
    <recommendedName>
        <fullName evidence="3">HTH cro/C1-type domain-containing protein</fullName>
    </recommendedName>
</protein>
<accession>F6DQ55</accession>
<sequence length="80" mass="9068">MENVHVALKIKNLEDFMQSRKLTDIKLAAETTISLSQIIKVKKGTSGIGSEFIAKMINTYPDQGFDYFFEVLSKKKRLAV</sequence>
<gene>
    <name evidence="1" type="ordered locus">Desru_3799</name>
</gene>
<dbReference type="KEGG" id="dru:Desru_3799"/>
<name>F6DQ55_DESRL</name>
<evidence type="ECO:0008006" key="3">
    <source>
        <dbReference type="Google" id="ProtNLM"/>
    </source>
</evidence>
<reference evidence="1 2" key="2">
    <citation type="journal article" date="2012" name="Stand. Genomic Sci.">
        <title>Complete genome sequence of the sulfate-reducing firmicute Desulfotomaculum ruminis type strain (DL(T)).</title>
        <authorList>
            <person name="Spring S."/>
            <person name="Visser M."/>
            <person name="Lu M."/>
            <person name="Copeland A."/>
            <person name="Lapidus A."/>
            <person name="Lucas S."/>
            <person name="Cheng J.F."/>
            <person name="Han C."/>
            <person name="Tapia R."/>
            <person name="Goodwin L.A."/>
            <person name="Pitluck S."/>
            <person name="Ivanova N."/>
            <person name="Land M."/>
            <person name="Hauser L."/>
            <person name="Larimer F."/>
            <person name="Rohde M."/>
            <person name="Goker M."/>
            <person name="Detter J.C."/>
            <person name="Kyrpides N.C."/>
            <person name="Woyke T."/>
            <person name="Schaap P.J."/>
            <person name="Plugge C.M."/>
            <person name="Muyzer G."/>
            <person name="Kuever J."/>
            <person name="Pereira I.A."/>
            <person name="Parshina S.N."/>
            <person name="Bernier-Latmani R."/>
            <person name="Stams A.J."/>
            <person name="Klenk H.P."/>
        </authorList>
    </citation>
    <scope>NUCLEOTIDE SEQUENCE [LARGE SCALE GENOMIC DNA]</scope>
    <source>
        <strain evidence="2">ATCC 23193 / DSM 2154 / NCIB 8452 / DL</strain>
    </source>
</reference>
<dbReference type="HOGENOM" id="CLU_2584063_0_0_9"/>
<organism evidence="1 2">
    <name type="scientific">Desulforamulus ruminis (strain ATCC 23193 / DSM 2154 / NCIMB 8452 / DL)</name>
    <name type="common">Desulfotomaculum ruminis</name>
    <dbReference type="NCBI Taxonomy" id="696281"/>
    <lineage>
        <taxon>Bacteria</taxon>
        <taxon>Bacillati</taxon>
        <taxon>Bacillota</taxon>
        <taxon>Clostridia</taxon>
        <taxon>Eubacteriales</taxon>
        <taxon>Peptococcaceae</taxon>
        <taxon>Desulforamulus</taxon>
    </lineage>
</organism>
<dbReference type="AlphaFoldDB" id="F6DQ55"/>
<proteinExistence type="predicted"/>
<reference evidence="2" key="1">
    <citation type="submission" date="2011-05" db="EMBL/GenBank/DDBJ databases">
        <title>Complete sequence of Desulfotomaculum ruminis DSM 2154.</title>
        <authorList>
            <person name="Lucas S."/>
            <person name="Copeland A."/>
            <person name="Lapidus A."/>
            <person name="Cheng J.-F."/>
            <person name="Goodwin L."/>
            <person name="Pitluck S."/>
            <person name="Lu M."/>
            <person name="Detter J.C."/>
            <person name="Han C."/>
            <person name="Tapia R."/>
            <person name="Land M."/>
            <person name="Hauser L."/>
            <person name="Kyrpides N."/>
            <person name="Ivanova N."/>
            <person name="Mikhailova N."/>
            <person name="Pagani I."/>
            <person name="Stams A.J.M."/>
            <person name="Plugge C.M."/>
            <person name="Muyzer G."/>
            <person name="Kuever J."/>
            <person name="Parshina S.N."/>
            <person name="Ivanova A.E."/>
            <person name="Nazina T.N."/>
            <person name="Brambilla E."/>
            <person name="Spring S."/>
            <person name="Klenk H.-P."/>
            <person name="Woyke T."/>
        </authorList>
    </citation>
    <scope>NUCLEOTIDE SEQUENCE [LARGE SCALE GENOMIC DNA]</scope>
    <source>
        <strain evidence="2">ATCC 23193 / DSM 2154 / NCIB 8452 / DL</strain>
    </source>
</reference>
<keyword evidence="2" id="KW-1185">Reference proteome</keyword>